<accession>A0A838WS96</accession>
<sequence>MLYHQDFYTWALQQAQLLREKKFQQVDWDHIIEEIEDLGRSEYRALVSAIEQLSLHLLKWQFQPNHRSPSWKMSIDKQRIQLERLLEDNPGLRQQLDEMIAKGYKYGRKGAIKQTNLPEELFPSACPYTWESLMDDKFPFVLEEENNGIN</sequence>
<evidence type="ECO:0000313" key="3">
    <source>
        <dbReference type="Proteomes" id="UP000538075"/>
    </source>
</evidence>
<feature type="coiled-coil region" evidence="1">
    <location>
        <begin position="75"/>
        <end position="102"/>
    </location>
</feature>
<name>A0A838WS96_9CYAN</name>
<comment type="caution">
    <text evidence="2">The sequence shown here is derived from an EMBL/GenBank/DDBJ whole genome shotgun (WGS) entry which is preliminary data.</text>
</comment>
<reference evidence="2 3" key="1">
    <citation type="journal article" date="2020" name="J. Appl. Phycol.">
        <title>Morphological changes and genome evolution in Raphidiopsis raciborskii CS-506 after 23 years in culture.</title>
        <authorList>
            <person name="Willis A."/>
            <person name="Bent S.J."/>
            <person name="Jameson I.D."/>
        </authorList>
    </citation>
    <scope>NUCLEOTIDE SEQUENCE [LARGE SCALE GENOMIC DNA]</scope>
    <source>
        <strain evidence="2 3">CS-506_A</strain>
    </source>
</reference>
<dbReference type="AlphaFoldDB" id="A0A838WS96"/>
<gene>
    <name evidence="2" type="ORF">FHK98_07745</name>
</gene>
<dbReference type="Gene3D" id="1.20.1220.20">
    <property type="entry name" value="Uncharcterised protein PF01724"/>
    <property type="match status" value="1"/>
</dbReference>
<dbReference type="Proteomes" id="UP000538075">
    <property type="component" value="Unassembled WGS sequence"/>
</dbReference>
<evidence type="ECO:0000256" key="1">
    <source>
        <dbReference type="SAM" id="Coils"/>
    </source>
</evidence>
<dbReference type="Pfam" id="PF01724">
    <property type="entry name" value="DUF29"/>
    <property type="match status" value="1"/>
</dbReference>
<proteinExistence type="predicted"/>
<protein>
    <submittedName>
        <fullName evidence="2">DUF29 domain-containing protein</fullName>
    </submittedName>
</protein>
<dbReference type="PANTHER" id="PTHR34235">
    <property type="entry name" value="SLR1203 PROTEIN-RELATED"/>
    <property type="match status" value="1"/>
</dbReference>
<organism evidence="2 3">
    <name type="scientific">Cylindrospermopsis raciborskii CS-506_A</name>
    <dbReference type="NCBI Taxonomy" id="2585140"/>
    <lineage>
        <taxon>Bacteria</taxon>
        <taxon>Bacillati</taxon>
        <taxon>Cyanobacteriota</taxon>
        <taxon>Cyanophyceae</taxon>
        <taxon>Nostocales</taxon>
        <taxon>Aphanizomenonaceae</taxon>
        <taxon>Cylindrospermopsis</taxon>
    </lineage>
</organism>
<evidence type="ECO:0000313" key="2">
    <source>
        <dbReference type="EMBL" id="MBA4465563.1"/>
    </source>
</evidence>
<dbReference type="EMBL" id="VDFG01000493">
    <property type="protein sequence ID" value="MBA4465563.1"/>
    <property type="molecule type" value="Genomic_DNA"/>
</dbReference>
<dbReference type="InterPro" id="IPR002636">
    <property type="entry name" value="DUF29"/>
</dbReference>
<keyword evidence="1" id="KW-0175">Coiled coil</keyword>